<name>A0A0G3BJZ2_9BURK</name>
<comment type="subcellular location">
    <subcellularLocation>
        <location evidence="1">Cell envelope</location>
    </subcellularLocation>
</comment>
<evidence type="ECO:0000313" key="4">
    <source>
        <dbReference type="EMBL" id="AKJ29737.1"/>
    </source>
</evidence>
<keyword evidence="2" id="KW-0175">Coiled coil</keyword>
<dbReference type="InterPro" id="IPR050465">
    <property type="entry name" value="UPF0194_transport"/>
</dbReference>
<dbReference type="SUPFAM" id="SSF111369">
    <property type="entry name" value="HlyD-like secretion proteins"/>
    <property type="match status" value="1"/>
</dbReference>
<dbReference type="Gene3D" id="2.40.50.100">
    <property type="match status" value="1"/>
</dbReference>
<accession>A0A0G3BJZ2</accession>
<evidence type="ECO:0000256" key="3">
    <source>
        <dbReference type="SAM" id="MobiDB-lite"/>
    </source>
</evidence>
<dbReference type="AlphaFoldDB" id="A0A0G3BJZ2"/>
<dbReference type="PANTHER" id="PTHR32347">
    <property type="entry name" value="EFFLUX SYSTEM COMPONENT YKNX-RELATED"/>
    <property type="match status" value="1"/>
</dbReference>
<evidence type="ECO:0000256" key="2">
    <source>
        <dbReference type="ARBA" id="ARBA00023054"/>
    </source>
</evidence>
<gene>
    <name evidence="4" type="ORF">AAW51_3046</name>
</gene>
<sequence>MSGYLEADLVYLAPSSGGTLRTMAVQRGDAVVPGQQLYALDADPERLERDAAQARRERAEAQAHDLREGRRPVELRAIDQQLAQARSALQLSTSAWRRQQQLVEQGYIAPIRLEELAAARERDAARLRELQAQRELATLGARRLEVAAASAEARAAGADAALAGWHEGEKQRMAPVSGRVFDVMYRPGEWVAPGAPVVALLPADALKLRFFVPQRALPQARVGSQVRFSCDGCAAGLTARIRWVSPQAEFTPPVIYSNQSRSKLVYLVEAQPDASAALHPGQPVDVRFGEAQR</sequence>
<dbReference type="Gene3D" id="2.40.30.170">
    <property type="match status" value="1"/>
</dbReference>
<protein>
    <submittedName>
        <fullName evidence="4">Secretion protein HlyD</fullName>
    </submittedName>
</protein>
<feature type="compositionally biased region" description="Basic and acidic residues" evidence="3">
    <location>
        <begin position="43"/>
        <end position="67"/>
    </location>
</feature>
<feature type="region of interest" description="Disordered" evidence="3">
    <location>
        <begin position="42"/>
        <end position="67"/>
    </location>
</feature>
<keyword evidence="5" id="KW-1185">Reference proteome</keyword>
<reference evidence="4 5" key="1">
    <citation type="submission" date="2015-05" db="EMBL/GenBank/DDBJ databases">
        <authorList>
            <person name="Tang B."/>
            <person name="Yu Y."/>
        </authorList>
    </citation>
    <scope>NUCLEOTIDE SEQUENCE [LARGE SCALE GENOMIC DNA]</scope>
    <source>
        <strain evidence="4 5">DSM 7029</strain>
    </source>
</reference>
<organism evidence="4 5">
    <name type="scientific">Caldimonas brevitalea</name>
    <dbReference type="NCBI Taxonomy" id="413882"/>
    <lineage>
        <taxon>Bacteria</taxon>
        <taxon>Pseudomonadati</taxon>
        <taxon>Pseudomonadota</taxon>
        <taxon>Betaproteobacteria</taxon>
        <taxon>Burkholderiales</taxon>
        <taxon>Sphaerotilaceae</taxon>
        <taxon>Caldimonas</taxon>
    </lineage>
</organism>
<dbReference type="STRING" id="413882.AAW51_3046"/>
<evidence type="ECO:0000256" key="1">
    <source>
        <dbReference type="ARBA" id="ARBA00004196"/>
    </source>
</evidence>
<dbReference type="GO" id="GO:0030313">
    <property type="term" value="C:cell envelope"/>
    <property type="evidence" value="ECO:0007669"/>
    <property type="project" value="UniProtKB-SubCell"/>
</dbReference>
<dbReference type="PANTHER" id="PTHR32347:SF23">
    <property type="entry name" value="BLL5650 PROTEIN"/>
    <property type="match status" value="1"/>
</dbReference>
<evidence type="ECO:0000313" key="5">
    <source>
        <dbReference type="Proteomes" id="UP000035352"/>
    </source>
</evidence>
<dbReference type="EMBL" id="CP011371">
    <property type="protein sequence ID" value="AKJ29737.1"/>
    <property type="molecule type" value="Genomic_DNA"/>
</dbReference>
<dbReference type="Proteomes" id="UP000035352">
    <property type="component" value="Chromosome"/>
</dbReference>
<proteinExistence type="predicted"/>
<dbReference type="KEGG" id="pbh:AAW51_3046"/>